<evidence type="ECO:0000256" key="4">
    <source>
        <dbReference type="ARBA" id="ARBA00023004"/>
    </source>
</evidence>
<dbReference type="InterPro" id="IPR001128">
    <property type="entry name" value="Cyt_P450"/>
</dbReference>
<comment type="similarity">
    <text evidence="2">Belongs to the cytochrome P450 family.</text>
</comment>
<dbReference type="InterPro" id="IPR002403">
    <property type="entry name" value="Cyt_P450_E_grp-IV"/>
</dbReference>
<dbReference type="PANTHER" id="PTHR47582">
    <property type="entry name" value="P450, PUTATIVE (EUROFUNG)-RELATED"/>
    <property type="match status" value="1"/>
</dbReference>
<dbReference type="Gene3D" id="1.10.630.10">
    <property type="entry name" value="Cytochrome P450"/>
    <property type="match status" value="1"/>
</dbReference>
<comment type="caution">
    <text evidence="6">The sequence shown here is derived from an EMBL/GenBank/DDBJ whole genome shotgun (WGS) entry which is preliminary data.</text>
</comment>
<dbReference type="GO" id="GO:0004497">
    <property type="term" value="F:monooxygenase activity"/>
    <property type="evidence" value="ECO:0007669"/>
    <property type="project" value="InterPro"/>
</dbReference>
<dbReference type="Pfam" id="PF00067">
    <property type="entry name" value="p450"/>
    <property type="match status" value="1"/>
</dbReference>
<keyword evidence="3 5" id="KW-0479">Metal-binding</keyword>
<comment type="cofactor">
    <cofactor evidence="1 5">
        <name>heme</name>
        <dbReference type="ChEBI" id="CHEBI:30413"/>
    </cofactor>
</comment>
<protein>
    <submittedName>
        <fullName evidence="6">Cytochrome P450</fullName>
    </submittedName>
</protein>
<dbReference type="PRINTS" id="PR00465">
    <property type="entry name" value="EP450IV"/>
</dbReference>
<dbReference type="SUPFAM" id="SSF48264">
    <property type="entry name" value="Cytochrome P450"/>
    <property type="match status" value="1"/>
</dbReference>
<evidence type="ECO:0000256" key="2">
    <source>
        <dbReference type="ARBA" id="ARBA00010617"/>
    </source>
</evidence>
<feature type="binding site" description="axial binding residue" evidence="5">
    <location>
        <position position="383"/>
    </location>
    <ligand>
        <name>heme</name>
        <dbReference type="ChEBI" id="CHEBI:30413"/>
    </ligand>
    <ligandPart>
        <name>Fe</name>
        <dbReference type="ChEBI" id="CHEBI:18248"/>
    </ligandPart>
</feature>
<keyword evidence="4 5" id="KW-0408">Iron</keyword>
<evidence type="ECO:0000256" key="3">
    <source>
        <dbReference type="ARBA" id="ARBA00022723"/>
    </source>
</evidence>
<evidence type="ECO:0000256" key="1">
    <source>
        <dbReference type="ARBA" id="ARBA00001971"/>
    </source>
</evidence>
<dbReference type="EMBL" id="MU001506">
    <property type="protein sequence ID" value="KAF2440899.1"/>
    <property type="molecule type" value="Genomic_DNA"/>
</dbReference>
<dbReference type="Proteomes" id="UP000799764">
    <property type="component" value="Unassembled WGS sequence"/>
</dbReference>
<name>A0A9P4U782_9PLEO</name>
<dbReference type="AlphaFoldDB" id="A0A9P4U782"/>
<dbReference type="GO" id="GO:0005506">
    <property type="term" value="F:iron ion binding"/>
    <property type="evidence" value="ECO:0007669"/>
    <property type="project" value="InterPro"/>
</dbReference>
<dbReference type="OrthoDB" id="3366823at2759"/>
<dbReference type="GO" id="GO:0016705">
    <property type="term" value="F:oxidoreductase activity, acting on paired donors, with incorporation or reduction of molecular oxygen"/>
    <property type="evidence" value="ECO:0007669"/>
    <property type="project" value="InterPro"/>
</dbReference>
<dbReference type="InterPro" id="IPR036396">
    <property type="entry name" value="Cyt_P450_sf"/>
</dbReference>
<keyword evidence="7" id="KW-1185">Reference proteome</keyword>
<sequence length="453" mass="51000">MQYWNDIGLTWRKPMVKLSLFGTRIYIIGSVEMMAKIQRQPRAISSRSWFAKFVCSLVGCSPRSMGNFQAHLGATSTGDSMLLEGVRATKRILNSKAGTDMNHNAAHLVSERFKCMEIPRETVPVDLFAWISREMLQLVSDSAYGHNNPFWKPEIEKAFWEFEESTLALCTTSFLPDFIRSRVIRGFQGREILVKALDRYLNSTSRREGSPIVNTHFTLFKASLDESDVPRFECANALGSFANTIPTSFWALYHIFSDQRLLADIRRQIDVITTSTHDGAKTIKHIDLRRLKSATVLFSAVEEVSRFRAVGVGVRVVTEDTFVGEGEHQYLLKKGGWVLIANRALHSDRAVWGDDADQFRAGRFCGKTPHLSFRGFGNGASACCGKNFAEYHIAAFMAIMVMRYDIAPVEGAWKEPGQDGRDTAAQVAGPVKSPRVYMRPREGSQAVEWNFQD</sequence>
<gene>
    <name evidence="6" type="ORF">P171DRAFT_488486</name>
</gene>
<keyword evidence="5" id="KW-0349">Heme</keyword>
<evidence type="ECO:0000256" key="5">
    <source>
        <dbReference type="PIRSR" id="PIRSR602403-1"/>
    </source>
</evidence>
<evidence type="ECO:0000313" key="6">
    <source>
        <dbReference type="EMBL" id="KAF2440899.1"/>
    </source>
</evidence>
<dbReference type="InterPro" id="IPR053007">
    <property type="entry name" value="CYP450_monoxygenase_sec-met"/>
</dbReference>
<proteinExistence type="inferred from homology"/>
<dbReference type="GO" id="GO:0020037">
    <property type="term" value="F:heme binding"/>
    <property type="evidence" value="ECO:0007669"/>
    <property type="project" value="InterPro"/>
</dbReference>
<dbReference type="PANTHER" id="PTHR47582:SF1">
    <property type="entry name" value="P450, PUTATIVE (EUROFUNG)-RELATED"/>
    <property type="match status" value="1"/>
</dbReference>
<evidence type="ECO:0000313" key="7">
    <source>
        <dbReference type="Proteomes" id="UP000799764"/>
    </source>
</evidence>
<accession>A0A9P4U782</accession>
<organism evidence="6 7">
    <name type="scientific">Karstenula rhodostoma CBS 690.94</name>
    <dbReference type="NCBI Taxonomy" id="1392251"/>
    <lineage>
        <taxon>Eukaryota</taxon>
        <taxon>Fungi</taxon>
        <taxon>Dikarya</taxon>
        <taxon>Ascomycota</taxon>
        <taxon>Pezizomycotina</taxon>
        <taxon>Dothideomycetes</taxon>
        <taxon>Pleosporomycetidae</taxon>
        <taxon>Pleosporales</taxon>
        <taxon>Massarineae</taxon>
        <taxon>Didymosphaeriaceae</taxon>
        <taxon>Karstenula</taxon>
    </lineage>
</organism>
<reference evidence="6" key="1">
    <citation type="journal article" date="2020" name="Stud. Mycol.">
        <title>101 Dothideomycetes genomes: a test case for predicting lifestyles and emergence of pathogens.</title>
        <authorList>
            <person name="Haridas S."/>
            <person name="Albert R."/>
            <person name="Binder M."/>
            <person name="Bloem J."/>
            <person name="Labutti K."/>
            <person name="Salamov A."/>
            <person name="Andreopoulos B."/>
            <person name="Baker S."/>
            <person name="Barry K."/>
            <person name="Bills G."/>
            <person name="Bluhm B."/>
            <person name="Cannon C."/>
            <person name="Castanera R."/>
            <person name="Culley D."/>
            <person name="Daum C."/>
            <person name="Ezra D."/>
            <person name="Gonzalez J."/>
            <person name="Henrissat B."/>
            <person name="Kuo A."/>
            <person name="Liang C."/>
            <person name="Lipzen A."/>
            <person name="Lutzoni F."/>
            <person name="Magnuson J."/>
            <person name="Mondo S."/>
            <person name="Nolan M."/>
            <person name="Ohm R."/>
            <person name="Pangilinan J."/>
            <person name="Park H.-J."/>
            <person name="Ramirez L."/>
            <person name="Alfaro M."/>
            <person name="Sun H."/>
            <person name="Tritt A."/>
            <person name="Yoshinaga Y."/>
            <person name="Zwiers L.-H."/>
            <person name="Turgeon B."/>
            <person name="Goodwin S."/>
            <person name="Spatafora J."/>
            <person name="Crous P."/>
            <person name="Grigoriev I."/>
        </authorList>
    </citation>
    <scope>NUCLEOTIDE SEQUENCE</scope>
    <source>
        <strain evidence="6">CBS 690.94</strain>
    </source>
</reference>